<evidence type="ECO:0000313" key="11">
    <source>
        <dbReference type="Proteomes" id="UP001197974"/>
    </source>
</evidence>
<dbReference type="InterPro" id="IPR016193">
    <property type="entry name" value="Cytidine_deaminase-like"/>
</dbReference>
<evidence type="ECO:0000256" key="2">
    <source>
        <dbReference type="ARBA" id="ARBA00004954"/>
    </source>
</evidence>
<protein>
    <recommendedName>
        <fullName evidence="8">Bifunctional purine biosynthesis protein PurH</fullName>
    </recommendedName>
    <domain>
        <recommendedName>
            <fullName evidence="8">Phosphoribosylaminoimidazolecarboxamide formyltransferase</fullName>
            <ecNumber evidence="8">2.1.2.3</ecNumber>
        </recommendedName>
        <alternativeName>
            <fullName evidence="8">AICAR transformylase</fullName>
        </alternativeName>
    </domain>
    <domain>
        <recommendedName>
            <fullName evidence="8">IMP cyclohydrolase</fullName>
            <ecNumber evidence="8">3.5.4.10</ecNumber>
        </recommendedName>
        <alternativeName>
            <fullName evidence="8">ATIC</fullName>
        </alternativeName>
        <alternativeName>
            <fullName evidence="8">IMP synthase</fullName>
        </alternativeName>
        <alternativeName>
            <fullName evidence="8">Inosinicase</fullName>
        </alternativeName>
    </domain>
</protein>
<dbReference type="HAMAP" id="MF_00139">
    <property type="entry name" value="PurH"/>
    <property type="match status" value="1"/>
</dbReference>
<evidence type="ECO:0000256" key="5">
    <source>
        <dbReference type="ARBA" id="ARBA00022755"/>
    </source>
</evidence>
<comment type="domain">
    <text evidence="8">The IMP cyclohydrolase activity resides in the N-terminal region.</text>
</comment>
<dbReference type="PANTHER" id="PTHR11692">
    <property type="entry name" value="BIFUNCTIONAL PURINE BIOSYNTHESIS PROTEIN PURH"/>
    <property type="match status" value="1"/>
</dbReference>
<dbReference type="PROSITE" id="PS51855">
    <property type="entry name" value="MGS"/>
    <property type="match status" value="1"/>
</dbReference>
<name>A0ABY9JS61_9BACI</name>
<gene>
    <name evidence="8 10" type="primary">purH</name>
    <name evidence="10" type="ORF">LC087_16170</name>
</gene>
<comment type="catalytic activity">
    <reaction evidence="8">
        <text>(6R)-10-formyltetrahydrofolate + 5-amino-1-(5-phospho-beta-D-ribosyl)imidazole-4-carboxamide = 5-formamido-1-(5-phospho-D-ribosyl)imidazole-4-carboxamide + (6S)-5,6,7,8-tetrahydrofolate</text>
        <dbReference type="Rhea" id="RHEA:22192"/>
        <dbReference type="ChEBI" id="CHEBI:57453"/>
        <dbReference type="ChEBI" id="CHEBI:58467"/>
        <dbReference type="ChEBI" id="CHEBI:58475"/>
        <dbReference type="ChEBI" id="CHEBI:195366"/>
        <dbReference type="EC" id="2.1.2.3"/>
    </reaction>
</comment>
<comment type="pathway">
    <text evidence="1 8">Purine metabolism; IMP biosynthesis via de novo pathway; IMP from 5-formamido-1-(5-phospho-D-ribosyl)imidazole-4-carboxamide: step 1/1.</text>
</comment>
<comment type="similarity">
    <text evidence="3 8">Belongs to the PurH family.</text>
</comment>
<sequence length="512" mass="56291">MAIKRALVSVYHKEGIVDFVKELVSMGVEVISTGGTKKLLQENGIEVISISEVTNFPEIMDGRVKTLHPAIHSGLLAVRDNKEHMETLSDLGITPIDLVVVNLYPFKETITKKTVTFEDAIENIDIGGPTMLRSAAKNHQDVTVVVDPNDYQTVVNQLSSDGDVDHKTRKQLAAKVFRHTAAYDALVSSYLTEQAGETDPESLTFTYEKQQSLRYGENPHQQATFYKQPLGTEVSIARVKQLHGKELSYNNIKDADAAVHIVREFNEPCAVAVKHMNPCGVGVGDTINEAFKRAYEADSTSIFGGIVALNREVDRELAIQLNEIFLEIVIAPRFTDDALEILTQKKNIRLLTLNVRAEAKAEKQLTSVKGGLLIQDEDTGSLDKEQTTIPTKREPTEEEWNDLQLAWKVVKHVKSNAIVLAKDNMTIGIGAGQMNRVGAAKIALEQAGEETHGSALASDAFFPMADTVEVAAKAGVTTIIQPGGSIRDEESIQKADEYGIAMVFTGMRHFKH</sequence>
<dbReference type="Pfam" id="PF02142">
    <property type="entry name" value="MGS"/>
    <property type="match status" value="1"/>
</dbReference>
<evidence type="ECO:0000256" key="7">
    <source>
        <dbReference type="ARBA" id="ARBA00023268"/>
    </source>
</evidence>
<comment type="catalytic activity">
    <reaction evidence="8">
        <text>IMP + H2O = 5-formamido-1-(5-phospho-D-ribosyl)imidazole-4-carboxamide</text>
        <dbReference type="Rhea" id="RHEA:18445"/>
        <dbReference type="ChEBI" id="CHEBI:15377"/>
        <dbReference type="ChEBI" id="CHEBI:58053"/>
        <dbReference type="ChEBI" id="CHEBI:58467"/>
        <dbReference type="EC" id="3.5.4.10"/>
    </reaction>
</comment>
<dbReference type="InterPro" id="IPR011607">
    <property type="entry name" value="MGS-like_dom"/>
</dbReference>
<reference evidence="10 11" key="1">
    <citation type="submission" date="2023-06" db="EMBL/GenBank/DDBJ databases">
        <title>Five Gram-positive bacteria isolated from mangrove sediments in Shenzhen, Guangdong, China.</title>
        <authorList>
            <person name="Yu S."/>
            <person name="Zheng W."/>
            <person name="Huang Y."/>
        </authorList>
    </citation>
    <scope>NUCLEOTIDE SEQUENCE [LARGE SCALE GENOMIC DNA]</scope>
    <source>
        <strain evidence="10 11">SaN35-3</strain>
    </source>
</reference>
<dbReference type="SMART" id="SM00798">
    <property type="entry name" value="AICARFT_IMPCHas"/>
    <property type="match status" value="1"/>
</dbReference>
<keyword evidence="4 8" id="KW-0808">Transferase</keyword>
<keyword evidence="7 8" id="KW-0511">Multifunctional enzyme</keyword>
<evidence type="ECO:0000256" key="3">
    <source>
        <dbReference type="ARBA" id="ARBA00007667"/>
    </source>
</evidence>
<keyword evidence="11" id="KW-1185">Reference proteome</keyword>
<dbReference type="NCBIfam" id="NF002049">
    <property type="entry name" value="PRK00881.1"/>
    <property type="match status" value="1"/>
</dbReference>
<dbReference type="Proteomes" id="UP001197974">
    <property type="component" value="Chromosome"/>
</dbReference>
<dbReference type="SUPFAM" id="SSF53927">
    <property type="entry name" value="Cytidine deaminase-like"/>
    <property type="match status" value="1"/>
</dbReference>
<dbReference type="SMART" id="SM00851">
    <property type="entry name" value="MGS"/>
    <property type="match status" value="1"/>
</dbReference>
<dbReference type="GO" id="GO:0004643">
    <property type="term" value="F:phosphoribosylaminoimidazolecarboxamide formyltransferase activity"/>
    <property type="evidence" value="ECO:0007669"/>
    <property type="project" value="UniProtKB-EC"/>
</dbReference>
<accession>A0ABY9JS61</accession>
<evidence type="ECO:0000256" key="6">
    <source>
        <dbReference type="ARBA" id="ARBA00022801"/>
    </source>
</evidence>
<feature type="domain" description="MGS-like" evidence="9">
    <location>
        <begin position="1"/>
        <end position="146"/>
    </location>
</feature>
<organism evidence="10 11">
    <name type="scientific">Bacillus carboniphilus</name>
    <dbReference type="NCBI Taxonomy" id="86663"/>
    <lineage>
        <taxon>Bacteria</taxon>
        <taxon>Bacillati</taxon>
        <taxon>Bacillota</taxon>
        <taxon>Bacilli</taxon>
        <taxon>Bacillales</taxon>
        <taxon>Bacillaceae</taxon>
        <taxon>Bacillus</taxon>
    </lineage>
</organism>
<keyword evidence="6 8" id="KW-0378">Hydrolase</keyword>
<dbReference type="SUPFAM" id="SSF52335">
    <property type="entry name" value="Methylglyoxal synthase-like"/>
    <property type="match status" value="1"/>
</dbReference>
<evidence type="ECO:0000259" key="9">
    <source>
        <dbReference type="PROSITE" id="PS51855"/>
    </source>
</evidence>
<dbReference type="PIRSF" id="PIRSF000414">
    <property type="entry name" value="AICARFT_IMPCHas"/>
    <property type="match status" value="1"/>
</dbReference>
<dbReference type="RefSeq" id="WP_226542822.1">
    <property type="nucleotide sequence ID" value="NZ_CP129013.1"/>
</dbReference>
<proteinExistence type="inferred from homology"/>
<dbReference type="InterPro" id="IPR024051">
    <property type="entry name" value="AICAR_Tfase_dup_dom_sf"/>
</dbReference>
<dbReference type="Gene3D" id="3.40.50.1380">
    <property type="entry name" value="Methylglyoxal synthase-like domain"/>
    <property type="match status" value="1"/>
</dbReference>
<evidence type="ECO:0000256" key="1">
    <source>
        <dbReference type="ARBA" id="ARBA00004844"/>
    </source>
</evidence>
<dbReference type="InterPro" id="IPR036914">
    <property type="entry name" value="MGS-like_dom_sf"/>
</dbReference>
<dbReference type="EMBL" id="CP129013">
    <property type="protein sequence ID" value="WLR42247.1"/>
    <property type="molecule type" value="Genomic_DNA"/>
</dbReference>
<dbReference type="CDD" id="cd01421">
    <property type="entry name" value="IMPCH"/>
    <property type="match status" value="1"/>
</dbReference>
<dbReference type="EC" id="2.1.2.3" evidence="8"/>
<evidence type="ECO:0000256" key="4">
    <source>
        <dbReference type="ARBA" id="ARBA00022679"/>
    </source>
</evidence>
<dbReference type="PANTHER" id="PTHR11692:SF0">
    <property type="entry name" value="BIFUNCTIONAL PURINE BIOSYNTHESIS PROTEIN ATIC"/>
    <property type="match status" value="1"/>
</dbReference>
<keyword evidence="5 8" id="KW-0658">Purine biosynthesis</keyword>
<dbReference type="EC" id="3.5.4.10" evidence="8"/>
<dbReference type="NCBIfam" id="TIGR00355">
    <property type="entry name" value="purH"/>
    <property type="match status" value="1"/>
</dbReference>
<dbReference type="GO" id="GO:0003937">
    <property type="term" value="F:IMP cyclohydrolase activity"/>
    <property type="evidence" value="ECO:0007669"/>
    <property type="project" value="UniProtKB-EC"/>
</dbReference>
<dbReference type="Gene3D" id="3.40.140.20">
    <property type="match status" value="2"/>
</dbReference>
<dbReference type="Pfam" id="PF01808">
    <property type="entry name" value="AICARFT_IMPCHas"/>
    <property type="match status" value="1"/>
</dbReference>
<evidence type="ECO:0000313" key="10">
    <source>
        <dbReference type="EMBL" id="WLR42247.1"/>
    </source>
</evidence>
<evidence type="ECO:0000256" key="8">
    <source>
        <dbReference type="HAMAP-Rule" id="MF_00139"/>
    </source>
</evidence>
<dbReference type="InterPro" id="IPR002695">
    <property type="entry name" value="PurH-like"/>
</dbReference>
<comment type="pathway">
    <text evidence="2 8">Purine metabolism; IMP biosynthesis via de novo pathway; 5-formamido-1-(5-phospho-D-ribosyl)imidazole-4-carboxamide from 5-amino-1-(5-phospho-D-ribosyl)imidazole-4-carboxamide (10-formyl THF route): step 1/1.</text>
</comment>